<keyword evidence="1" id="KW-0812">Transmembrane</keyword>
<feature type="transmembrane region" description="Helical" evidence="1">
    <location>
        <begin position="262"/>
        <end position="286"/>
    </location>
</feature>
<dbReference type="EMBL" id="AM114193">
    <property type="protein sequence ID" value="CAJ35474.1"/>
    <property type="molecule type" value="Genomic_DNA"/>
</dbReference>
<dbReference type="RefSeq" id="WP_012037020.1">
    <property type="nucleotide sequence ID" value="NC_009464.1"/>
</dbReference>
<dbReference type="GeneID" id="5145683"/>
<keyword evidence="1" id="KW-1133">Transmembrane helix</keyword>
<proteinExistence type="predicted"/>
<keyword evidence="4" id="KW-1185">Reference proteome</keyword>
<dbReference type="GO" id="GO:0016757">
    <property type="term" value="F:glycosyltransferase activity"/>
    <property type="evidence" value="ECO:0007669"/>
    <property type="project" value="UniProtKB-KW"/>
</dbReference>
<feature type="domain" description="Glycosyltransferase 2-like" evidence="2">
    <location>
        <begin position="6"/>
        <end position="159"/>
    </location>
</feature>
<dbReference type="NCBIfam" id="TIGR04182">
    <property type="entry name" value="glyco_TIGR04182"/>
    <property type="match status" value="1"/>
</dbReference>
<dbReference type="Gene3D" id="3.90.550.10">
    <property type="entry name" value="Spore Coat Polysaccharide Biosynthesis Protein SpsA, Chain A"/>
    <property type="match status" value="1"/>
</dbReference>
<dbReference type="AlphaFoldDB" id="Q0W819"/>
<dbReference type="Pfam" id="PF00535">
    <property type="entry name" value="Glycos_transf_2"/>
    <property type="match status" value="1"/>
</dbReference>
<dbReference type="PANTHER" id="PTHR48090">
    <property type="entry name" value="UNDECAPRENYL-PHOSPHATE 4-DEOXY-4-FORMAMIDO-L-ARABINOSE TRANSFERASE-RELATED"/>
    <property type="match status" value="1"/>
</dbReference>
<evidence type="ECO:0000313" key="3">
    <source>
        <dbReference type="EMBL" id="CAJ35474.1"/>
    </source>
</evidence>
<keyword evidence="3" id="KW-0328">Glycosyltransferase</keyword>
<dbReference type="Proteomes" id="UP000000663">
    <property type="component" value="Chromosome"/>
</dbReference>
<dbReference type="PATRIC" id="fig|351160.9.peg.2763"/>
<dbReference type="STRING" id="351160.LRC537"/>
<dbReference type="EC" id="2.4.1.-" evidence="3"/>
<evidence type="ECO:0000313" key="4">
    <source>
        <dbReference type="Proteomes" id="UP000000663"/>
    </source>
</evidence>
<gene>
    <name evidence="3" type="ORF">LRC537</name>
</gene>
<reference evidence="3 4" key="1">
    <citation type="journal article" date="2006" name="Science">
        <title>Genome of rice cluster I archaea -- the key methane producers in the rice rhizosphere.</title>
        <authorList>
            <person name="Erkel C."/>
            <person name="Kube M."/>
            <person name="Reinhardt R."/>
            <person name="Liesack W."/>
        </authorList>
    </citation>
    <scope>NUCLEOTIDE SEQUENCE [LARGE SCALE GENOMIC DNA]</scope>
    <source>
        <strain evidence="4">DSM 22066 / NBRC 105507 / MRE50</strain>
    </source>
</reference>
<sequence length="299" mass="33257">MRENVCILIPTLNEGKTIGKLVEAYKAMGFTDVLVVDGHSTDNTVAAAQAAGARVVLQNGKGKGAAVQQAFGMIDKEITIMVDGDGTYLPEEVDRLIEPIVNGSADHVLGNRFANYGKGAFTRLNHFGNKMLNLMFNFAYHVRLNDILTGYHAFNRKALKMVNLNQSGFGIEAELAVECLKKDLRMCEVPITYLARADGAPTKLNPLNDGFKIGYTIYKLGKTYNPMLYLTLISIAIFLLGLVVGVYVVWEQFRGIPHNQMAILTALLIISGIQIFIFGYIIDMIVQMQREMMREIRKR</sequence>
<dbReference type="CDD" id="cd04179">
    <property type="entry name" value="DPM_DPG-synthase_like"/>
    <property type="match status" value="1"/>
</dbReference>
<dbReference type="OrthoDB" id="103472at2157"/>
<keyword evidence="1" id="KW-0472">Membrane</keyword>
<dbReference type="eggNOG" id="arCOG00894">
    <property type="taxonomic scope" value="Archaea"/>
</dbReference>
<keyword evidence="3" id="KW-0808">Transferase</keyword>
<organism evidence="3 4">
    <name type="scientific">Methanocella arvoryzae (strain DSM 22066 / NBRC 105507 / MRE50)</name>
    <dbReference type="NCBI Taxonomy" id="351160"/>
    <lineage>
        <taxon>Archaea</taxon>
        <taxon>Methanobacteriati</taxon>
        <taxon>Methanobacteriota</taxon>
        <taxon>Stenosarchaea group</taxon>
        <taxon>Methanomicrobia</taxon>
        <taxon>Methanocellales</taxon>
        <taxon>Methanocellaceae</taxon>
        <taxon>Methanocella</taxon>
    </lineage>
</organism>
<dbReference type="PANTHER" id="PTHR48090:SF7">
    <property type="entry name" value="RFBJ PROTEIN"/>
    <property type="match status" value="1"/>
</dbReference>
<dbReference type="CAZy" id="GT2">
    <property type="family name" value="Glycosyltransferase Family 2"/>
</dbReference>
<feature type="transmembrane region" description="Helical" evidence="1">
    <location>
        <begin position="227"/>
        <end position="250"/>
    </location>
</feature>
<dbReference type="InterPro" id="IPR029044">
    <property type="entry name" value="Nucleotide-diphossugar_trans"/>
</dbReference>
<dbReference type="SUPFAM" id="SSF53448">
    <property type="entry name" value="Nucleotide-diphospho-sugar transferases"/>
    <property type="match status" value="1"/>
</dbReference>
<dbReference type="KEGG" id="rci:LRC537"/>
<protein>
    <submittedName>
        <fullName evidence="3">Glycosyltransferase (Family 2)</fullName>
        <ecNumber evidence="3">2.4.1.-</ecNumber>
    </submittedName>
</protein>
<evidence type="ECO:0000256" key="1">
    <source>
        <dbReference type="SAM" id="Phobius"/>
    </source>
</evidence>
<evidence type="ECO:0000259" key="2">
    <source>
        <dbReference type="Pfam" id="PF00535"/>
    </source>
</evidence>
<dbReference type="InterPro" id="IPR026456">
    <property type="entry name" value="GCTrfase_AglJ"/>
</dbReference>
<dbReference type="InterPro" id="IPR001173">
    <property type="entry name" value="Glyco_trans_2-like"/>
</dbReference>
<name>Q0W819_METAR</name>
<accession>Q0W819</accession>
<dbReference type="InterPro" id="IPR050256">
    <property type="entry name" value="Glycosyltransferase_2"/>
</dbReference>